<reference evidence="1" key="1">
    <citation type="journal article" date="2014" name="Nat. Commun.">
        <title>The tobacco genome sequence and its comparison with those of tomato and potato.</title>
        <authorList>
            <person name="Sierro N."/>
            <person name="Battey J.N."/>
            <person name="Ouadi S."/>
            <person name="Bakaher N."/>
            <person name="Bovet L."/>
            <person name="Willig A."/>
            <person name="Goepfert S."/>
            <person name="Peitsch M.C."/>
            <person name="Ivanov N.V."/>
        </authorList>
    </citation>
    <scope>NUCLEOTIDE SEQUENCE [LARGE SCALE GENOMIC DNA]</scope>
</reference>
<evidence type="ECO:0000313" key="1">
    <source>
        <dbReference type="Proteomes" id="UP000790787"/>
    </source>
</evidence>
<reference evidence="2" key="2">
    <citation type="submission" date="2025-08" db="UniProtKB">
        <authorList>
            <consortium name="RefSeq"/>
        </authorList>
    </citation>
    <scope>IDENTIFICATION</scope>
    <source>
        <tissue evidence="2">Leaf</tissue>
    </source>
</reference>
<dbReference type="RefSeq" id="XP_075080565.1">
    <property type="nucleotide sequence ID" value="XM_075224464.1"/>
</dbReference>
<gene>
    <name evidence="2" type="primary">LOC142166053</name>
</gene>
<protein>
    <submittedName>
        <fullName evidence="2">Uncharacterized protein LOC142166053</fullName>
    </submittedName>
</protein>
<proteinExistence type="predicted"/>
<dbReference type="Proteomes" id="UP000790787">
    <property type="component" value="Chromosome 11"/>
</dbReference>
<evidence type="ECO:0000313" key="2">
    <source>
        <dbReference type="RefSeq" id="XP_075080565.1"/>
    </source>
</evidence>
<keyword evidence="1" id="KW-1185">Reference proteome</keyword>
<sequence>MVEARVRRCVSIFENRFGFMLGSSTKEVTHVVRILVEQYRERKKDLHMVFIDLEKAYDKVPKEVLWRCLEASSIPVAYSRMMKDMYDGAKTQVRTVGGDS</sequence>
<accession>A0AC58S6K1</accession>
<name>A0AC58S6K1_TOBAC</name>
<organism evidence="1 2">
    <name type="scientific">Nicotiana tabacum</name>
    <name type="common">Common tobacco</name>
    <dbReference type="NCBI Taxonomy" id="4097"/>
    <lineage>
        <taxon>Eukaryota</taxon>
        <taxon>Viridiplantae</taxon>
        <taxon>Streptophyta</taxon>
        <taxon>Embryophyta</taxon>
        <taxon>Tracheophyta</taxon>
        <taxon>Spermatophyta</taxon>
        <taxon>Magnoliopsida</taxon>
        <taxon>eudicotyledons</taxon>
        <taxon>Gunneridae</taxon>
        <taxon>Pentapetalae</taxon>
        <taxon>asterids</taxon>
        <taxon>lamiids</taxon>
        <taxon>Solanales</taxon>
        <taxon>Solanaceae</taxon>
        <taxon>Nicotianoideae</taxon>
        <taxon>Nicotianeae</taxon>
        <taxon>Nicotiana</taxon>
    </lineage>
</organism>